<gene>
    <name evidence="5" type="ORF">KCX74_08575</name>
</gene>
<keyword evidence="2" id="KW-0238">DNA-binding</keyword>
<dbReference type="PANTHER" id="PTHR30363">
    <property type="entry name" value="HTH-TYPE TRANSCRIPTIONAL REGULATOR SRLR-RELATED"/>
    <property type="match status" value="1"/>
</dbReference>
<organism evidence="5 6">
    <name type="scientific">Virgibacillus salarius</name>
    <dbReference type="NCBI Taxonomy" id="447199"/>
    <lineage>
        <taxon>Bacteria</taxon>
        <taxon>Bacillati</taxon>
        <taxon>Bacillota</taxon>
        <taxon>Bacilli</taxon>
        <taxon>Bacillales</taxon>
        <taxon>Bacillaceae</taxon>
        <taxon>Virgibacillus</taxon>
    </lineage>
</organism>
<keyword evidence="6" id="KW-1185">Reference proteome</keyword>
<dbReference type="InterPro" id="IPR018356">
    <property type="entry name" value="Tscrpt_reg_HTH_DeoR_CS"/>
</dbReference>
<dbReference type="PROSITE" id="PS00894">
    <property type="entry name" value="HTH_DEOR_1"/>
    <property type="match status" value="1"/>
</dbReference>
<dbReference type="SMART" id="SM00420">
    <property type="entry name" value="HTH_DEOR"/>
    <property type="match status" value="1"/>
</dbReference>
<dbReference type="Pfam" id="PF00455">
    <property type="entry name" value="DeoRC"/>
    <property type="match status" value="1"/>
</dbReference>
<dbReference type="Gene3D" id="1.10.10.10">
    <property type="entry name" value="Winged helix-like DNA-binding domain superfamily/Winged helix DNA-binding domain"/>
    <property type="match status" value="1"/>
</dbReference>
<reference evidence="5" key="1">
    <citation type="submission" date="2021-04" db="EMBL/GenBank/DDBJ databases">
        <title>Isolation and polyphasic classification of algal microorganism.</title>
        <authorList>
            <person name="Wang S."/>
        </authorList>
    </citation>
    <scope>NUCLEOTIDE SEQUENCE</scope>
    <source>
        <strain evidence="5">720a</strain>
    </source>
</reference>
<name>A0A941ICE6_9BACI</name>
<evidence type="ECO:0000256" key="1">
    <source>
        <dbReference type="ARBA" id="ARBA00023015"/>
    </source>
</evidence>
<evidence type="ECO:0000256" key="2">
    <source>
        <dbReference type="ARBA" id="ARBA00023125"/>
    </source>
</evidence>
<dbReference type="SUPFAM" id="SSF100950">
    <property type="entry name" value="NagB/RpiA/CoA transferase-like"/>
    <property type="match status" value="1"/>
</dbReference>
<accession>A0A941ICE6</accession>
<dbReference type="RefSeq" id="WP_166530273.1">
    <property type="nucleotide sequence ID" value="NZ_BAAACY010000088.1"/>
</dbReference>
<dbReference type="InterPro" id="IPR014036">
    <property type="entry name" value="DeoR-like_C"/>
</dbReference>
<dbReference type="Gene3D" id="3.40.50.1360">
    <property type="match status" value="1"/>
</dbReference>
<keyword evidence="3" id="KW-0804">Transcription</keyword>
<dbReference type="InterPro" id="IPR050313">
    <property type="entry name" value="Carb_Metab_HTH_regulators"/>
</dbReference>
<dbReference type="GO" id="GO:0003677">
    <property type="term" value="F:DNA binding"/>
    <property type="evidence" value="ECO:0007669"/>
    <property type="project" value="UniProtKB-KW"/>
</dbReference>
<dbReference type="InterPro" id="IPR036388">
    <property type="entry name" value="WH-like_DNA-bd_sf"/>
</dbReference>
<dbReference type="AlphaFoldDB" id="A0A941ICE6"/>
<evidence type="ECO:0000256" key="3">
    <source>
        <dbReference type="ARBA" id="ARBA00023163"/>
    </source>
</evidence>
<evidence type="ECO:0000313" key="6">
    <source>
        <dbReference type="Proteomes" id="UP000675284"/>
    </source>
</evidence>
<dbReference type="InterPro" id="IPR037171">
    <property type="entry name" value="NagB/RpiA_transferase-like"/>
</dbReference>
<keyword evidence="1" id="KW-0805">Transcription regulation</keyword>
<dbReference type="PROSITE" id="PS51000">
    <property type="entry name" value="HTH_DEOR_2"/>
    <property type="match status" value="1"/>
</dbReference>
<dbReference type="EMBL" id="JAGSOT010000021">
    <property type="protein sequence ID" value="MBR7796095.1"/>
    <property type="molecule type" value="Genomic_DNA"/>
</dbReference>
<proteinExistence type="predicted"/>
<dbReference type="InterPro" id="IPR001034">
    <property type="entry name" value="DeoR_HTH"/>
</dbReference>
<dbReference type="PRINTS" id="PR00037">
    <property type="entry name" value="HTHLACR"/>
</dbReference>
<evidence type="ECO:0000313" key="5">
    <source>
        <dbReference type="EMBL" id="MBR7796095.1"/>
    </source>
</evidence>
<dbReference type="GO" id="GO:0003700">
    <property type="term" value="F:DNA-binding transcription factor activity"/>
    <property type="evidence" value="ECO:0007669"/>
    <property type="project" value="InterPro"/>
</dbReference>
<dbReference type="SUPFAM" id="SSF46785">
    <property type="entry name" value="Winged helix' DNA-binding domain"/>
    <property type="match status" value="1"/>
</dbReference>
<feature type="domain" description="HTH deoR-type" evidence="4">
    <location>
        <begin position="3"/>
        <end position="58"/>
    </location>
</feature>
<dbReference type="Proteomes" id="UP000675284">
    <property type="component" value="Unassembled WGS sequence"/>
</dbReference>
<sequence>MLKAQRVNAILEFVKEKESVSLDELVERFDVSKNTIRRDIQELVDGEKLVKVYGGVSIAKPLTVPYQDRKIKQFNEKQQLAKLAAEFVEEGDIIFIDSGTTTVEMLEFMKHKNITIVTNNLDFTLDASAYPNLHIYSTGGVFERSTRSYVGTESAEVIQKYNFNKAFMASTGISLDKGITNSSPLETQVKAKVIQKSEQVFILVDHTKFDKYALTTYCDFSEIDYLITNQEPPIEYIKHSEHNQYSVLYPSHISV</sequence>
<dbReference type="InterPro" id="IPR036390">
    <property type="entry name" value="WH_DNA-bd_sf"/>
</dbReference>
<comment type="caution">
    <text evidence="5">The sequence shown here is derived from an EMBL/GenBank/DDBJ whole genome shotgun (WGS) entry which is preliminary data.</text>
</comment>
<protein>
    <submittedName>
        <fullName evidence="5">DeoR/GlpR transcriptional regulator</fullName>
    </submittedName>
</protein>
<dbReference type="SMART" id="SM01134">
    <property type="entry name" value="DeoRC"/>
    <property type="match status" value="1"/>
</dbReference>
<evidence type="ECO:0000259" key="4">
    <source>
        <dbReference type="PROSITE" id="PS51000"/>
    </source>
</evidence>
<dbReference type="Pfam" id="PF08220">
    <property type="entry name" value="HTH_DeoR"/>
    <property type="match status" value="1"/>
</dbReference>
<dbReference type="PANTHER" id="PTHR30363:SF60">
    <property type="entry name" value="HTH-TYPE TRANSCRIPTIONAL REGULATOR IOLR"/>
    <property type="match status" value="1"/>
</dbReference>